<keyword evidence="1" id="KW-0812">Transmembrane</keyword>
<accession>A0ABR4BN93</accession>
<evidence type="ECO:0000256" key="1">
    <source>
        <dbReference type="SAM" id="Phobius"/>
    </source>
</evidence>
<keyword evidence="1" id="KW-0472">Membrane</keyword>
<keyword evidence="1" id="KW-1133">Transmembrane helix</keyword>
<gene>
    <name evidence="2" type="ORF">ABVK25_000569</name>
</gene>
<dbReference type="PANTHER" id="PTHR34414:SF1">
    <property type="entry name" value="SUBTILISIN-LIKE SERINE PROTEASE"/>
    <property type="match status" value="1"/>
</dbReference>
<feature type="transmembrane region" description="Helical" evidence="1">
    <location>
        <begin position="310"/>
        <end position="334"/>
    </location>
</feature>
<dbReference type="PANTHER" id="PTHR34414">
    <property type="entry name" value="HET DOMAIN-CONTAINING PROTEIN-RELATED"/>
    <property type="match status" value="1"/>
</dbReference>
<dbReference type="Pfam" id="PF20246">
    <property type="entry name" value="DUF6601"/>
    <property type="match status" value="1"/>
</dbReference>
<organism evidence="2 3">
    <name type="scientific">Lepraria finkii</name>
    <dbReference type="NCBI Taxonomy" id="1340010"/>
    <lineage>
        <taxon>Eukaryota</taxon>
        <taxon>Fungi</taxon>
        <taxon>Dikarya</taxon>
        <taxon>Ascomycota</taxon>
        <taxon>Pezizomycotina</taxon>
        <taxon>Lecanoromycetes</taxon>
        <taxon>OSLEUM clade</taxon>
        <taxon>Lecanoromycetidae</taxon>
        <taxon>Lecanorales</taxon>
        <taxon>Lecanorineae</taxon>
        <taxon>Stereocaulaceae</taxon>
        <taxon>Lepraria</taxon>
    </lineage>
</organism>
<protein>
    <recommendedName>
        <fullName evidence="4">Subtilisin-like serine protease</fullName>
    </recommendedName>
</protein>
<evidence type="ECO:0000313" key="3">
    <source>
        <dbReference type="Proteomes" id="UP001590951"/>
    </source>
</evidence>
<keyword evidence="3" id="KW-1185">Reference proteome</keyword>
<reference evidence="2 3" key="1">
    <citation type="submission" date="2024-09" db="EMBL/GenBank/DDBJ databases">
        <title>Rethinking Asexuality: The Enigmatic Case of Functional Sexual Genes in Lepraria (Stereocaulaceae).</title>
        <authorList>
            <person name="Doellman M."/>
            <person name="Sun Y."/>
            <person name="Barcenas-Pena A."/>
            <person name="Lumbsch H.T."/>
            <person name="Grewe F."/>
        </authorList>
    </citation>
    <scope>NUCLEOTIDE SEQUENCE [LARGE SCALE GENOMIC DNA]</scope>
    <source>
        <strain evidence="2 3">Grewe 0041</strain>
    </source>
</reference>
<name>A0ABR4BN93_9LECA</name>
<proteinExistence type="predicted"/>
<evidence type="ECO:0008006" key="4">
    <source>
        <dbReference type="Google" id="ProtNLM"/>
    </source>
</evidence>
<dbReference type="Proteomes" id="UP001590951">
    <property type="component" value="Unassembled WGS sequence"/>
</dbReference>
<dbReference type="InterPro" id="IPR046536">
    <property type="entry name" value="DUF6601"/>
</dbReference>
<dbReference type="EMBL" id="JBHFEH010000001">
    <property type="protein sequence ID" value="KAL2059277.1"/>
    <property type="molecule type" value="Genomic_DNA"/>
</dbReference>
<evidence type="ECO:0000313" key="2">
    <source>
        <dbReference type="EMBL" id="KAL2059277.1"/>
    </source>
</evidence>
<comment type="caution">
    <text evidence="2">The sequence shown here is derived from an EMBL/GenBank/DDBJ whole genome shotgun (WGS) entry which is preliminary data.</text>
</comment>
<feature type="transmembrane region" description="Helical" evidence="1">
    <location>
        <begin position="266"/>
        <end position="290"/>
    </location>
</feature>
<sequence length="363" mass="41613">MRSAAALLNVDRDAYICHYSPSVVSMDRPPFTEAHQLNEQLDVRVSKAPGEALGLRRTDAKLNTLPGQPRIPLEGCKLLDHLREELLVPQLDQIASKLWLVSTPRSSHISALHHQAVRGRAILTTENPHLHLVWYYEKIFIKPVPRYMLSYAFWRYLATQAEELQQAAIGFMRTYFYLIRHEIDFCLAIEKNLIPQTTDDGKTLICWETFAPLIASFEQFDDESVLPRYGYGELRLTRLNFYSRIFLGKLTYHHIEAQWGPFLSSFLSPFIVVFVVLTLVLNAMQVVLTAQGFQNTDPQWQAFVRFSTTFSVITLSFAAVVTAIVFIIVVVMSLHDLYFARRILSEKKCSANQAWKTRKSGVV</sequence>